<evidence type="ECO:0000313" key="1">
    <source>
        <dbReference type="EMBL" id="KAF2207287.1"/>
    </source>
</evidence>
<dbReference type="PANTHER" id="PTHR21310:SF37">
    <property type="entry name" value="AMINOGLYCOSIDE PHOSPHOTRANSFERASE DOMAIN-CONTAINING PROTEIN"/>
    <property type="match status" value="1"/>
</dbReference>
<dbReference type="AlphaFoldDB" id="A0A6A6F4K6"/>
<protein>
    <recommendedName>
        <fullName evidence="3">Aminoglycoside phosphotransferase domain-containing protein</fullName>
    </recommendedName>
</protein>
<proteinExistence type="predicted"/>
<sequence>MTSFSDLLNDDHDMLIRSQWPRQEAEILNYLESQTGTMQQLVAQHLPFRPRKCTVAPREDWLRGSFNVCIPVTIDELPRKRVLVRCPFPHRLGSPTLPNTSVEKIRGECATFAWLSVNCPNVPIPQLWGFGLPSGQTFTPLAQCSWMRRTLEWLRRSMCRAFYGTSPWRAFVSARSPARLKTGYIITDFIEQEQGKVLASRWPTNDLACRSRLFRSLANILLDLMKHPLPRIGSFTINDAGEVTLSARPLTAPLALFEAEGIPSDISPSTTYETANAYIDDLLHCHDARLAHQLNAVDNRNDAEGQMATVVLLRALHTHFLERSLRAGPFVMQFTDLNAFNVFVDEECNISAIIDLEWSCALPIEMQQLPFWLSGHESTDFQDSTENDVTYKAVACEFLDILEQENLRRASQSALSFNAAAIIRSSLRKNTHWYLAAVSHPRVAYSFFIYYLQPMFAKWHGYGEGVGAFQDAVMPYYTADAAAFIERKVKEKQEYGDALRALCMDRGKLAL</sequence>
<gene>
    <name evidence="1" type="ORF">CERZMDRAFT_119098</name>
</gene>
<dbReference type="Proteomes" id="UP000799539">
    <property type="component" value="Unassembled WGS sequence"/>
</dbReference>
<feature type="non-terminal residue" evidence="1">
    <location>
        <position position="1"/>
    </location>
</feature>
<name>A0A6A6F4K6_9PEZI</name>
<dbReference type="OrthoDB" id="3645574at2759"/>
<evidence type="ECO:0000313" key="2">
    <source>
        <dbReference type="Proteomes" id="UP000799539"/>
    </source>
</evidence>
<evidence type="ECO:0008006" key="3">
    <source>
        <dbReference type="Google" id="ProtNLM"/>
    </source>
</evidence>
<dbReference type="InterPro" id="IPR051678">
    <property type="entry name" value="AGP_Transferase"/>
</dbReference>
<dbReference type="PANTHER" id="PTHR21310">
    <property type="entry name" value="AMINOGLYCOSIDE PHOSPHOTRANSFERASE-RELATED-RELATED"/>
    <property type="match status" value="1"/>
</dbReference>
<dbReference type="EMBL" id="ML992705">
    <property type="protein sequence ID" value="KAF2207287.1"/>
    <property type="molecule type" value="Genomic_DNA"/>
</dbReference>
<accession>A0A6A6F4K6</accession>
<reference evidence="1" key="1">
    <citation type="journal article" date="2020" name="Stud. Mycol.">
        <title>101 Dothideomycetes genomes: a test case for predicting lifestyles and emergence of pathogens.</title>
        <authorList>
            <person name="Haridas S."/>
            <person name="Albert R."/>
            <person name="Binder M."/>
            <person name="Bloem J."/>
            <person name="Labutti K."/>
            <person name="Salamov A."/>
            <person name="Andreopoulos B."/>
            <person name="Baker S."/>
            <person name="Barry K."/>
            <person name="Bills G."/>
            <person name="Bluhm B."/>
            <person name="Cannon C."/>
            <person name="Castanera R."/>
            <person name="Culley D."/>
            <person name="Daum C."/>
            <person name="Ezra D."/>
            <person name="Gonzalez J."/>
            <person name="Henrissat B."/>
            <person name="Kuo A."/>
            <person name="Liang C."/>
            <person name="Lipzen A."/>
            <person name="Lutzoni F."/>
            <person name="Magnuson J."/>
            <person name="Mondo S."/>
            <person name="Nolan M."/>
            <person name="Ohm R."/>
            <person name="Pangilinan J."/>
            <person name="Park H.-J."/>
            <person name="Ramirez L."/>
            <person name="Alfaro M."/>
            <person name="Sun H."/>
            <person name="Tritt A."/>
            <person name="Yoshinaga Y."/>
            <person name="Zwiers L.-H."/>
            <person name="Turgeon B."/>
            <person name="Goodwin S."/>
            <person name="Spatafora J."/>
            <person name="Crous P."/>
            <person name="Grigoriev I."/>
        </authorList>
    </citation>
    <scope>NUCLEOTIDE SEQUENCE</scope>
    <source>
        <strain evidence="1">SCOH1-5</strain>
    </source>
</reference>
<keyword evidence="2" id="KW-1185">Reference proteome</keyword>
<organism evidence="1 2">
    <name type="scientific">Cercospora zeae-maydis SCOH1-5</name>
    <dbReference type="NCBI Taxonomy" id="717836"/>
    <lineage>
        <taxon>Eukaryota</taxon>
        <taxon>Fungi</taxon>
        <taxon>Dikarya</taxon>
        <taxon>Ascomycota</taxon>
        <taxon>Pezizomycotina</taxon>
        <taxon>Dothideomycetes</taxon>
        <taxon>Dothideomycetidae</taxon>
        <taxon>Mycosphaerellales</taxon>
        <taxon>Mycosphaerellaceae</taxon>
        <taxon>Cercospora</taxon>
    </lineage>
</organism>